<evidence type="ECO:0000259" key="7">
    <source>
        <dbReference type="Pfam" id="PF00155"/>
    </source>
</evidence>
<dbReference type="InterPro" id="IPR015424">
    <property type="entry name" value="PyrdxlP-dep_Trfase"/>
</dbReference>
<dbReference type="PANTHER" id="PTHR46383:SF4">
    <property type="entry name" value="AMINOTRANSFERASE"/>
    <property type="match status" value="1"/>
</dbReference>
<dbReference type="Gene3D" id="3.40.640.10">
    <property type="entry name" value="Type I PLP-dependent aspartate aminotransferase-like (Major domain)"/>
    <property type="match status" value="1"/>
</dbReference>
<dbReference type="EMBL" id="AFES01000026">
    <property type="protein sequence ID" value="EIA16754.1"/>
    <property type="molecule type" value="Genomic_DNA"/>
</dbReference>
<comment type="cofactor">
    <cofactor evidence="1 6">
        <name>pyridoxal 5'-phosphate</name>
        <dbReference type="ChEBI" id="CHEBI:597326"/>
    </cofactor>
</comment>
<proteinExistence type="inferred from homology"/>
<evidence type="ECO:0000256" key="3">
    <source>
        <dbReference type="ARBA" id="ARBA00022576"/>
    </source>
</evidence>
<dbReference type="RefSeq" id="WP_003481931.1">
    <property type="nucleotide sequence ID" value="NZ_CM001477.1"/>
</dbReference>
<organism evidence="8 9">
    <name type="scientific">Clostridium perfringens F262</name>
    <dbReference type="NCBI Taxonomy" id="883064"/>
    <lineage>
        <taxon>Bacteria</taxon>
        <taxon>Bacillati</taxon>
        <taxon>Bacillota</taxon>
        <taxon>Clostridia</taxon>
        <taxon>Eubacteriales</taxon>
        <taxon>Clostridiaceae</taxon>
        <taxon>Clostridium</taxon>
    </lineage>
</organism>
<name>A0AAV3FB80_CLOPF</name>
<sequence length="385" mass="43168">MNKNVIGVEISGIRKFYNEVVKFPEAISLTLGQPDFPVPEKVKEAMIRAIEEGKTTYTANAGIVELREEISSLLKNNFDIDFSKDEIIITVGGSEGLYAAMTALLNPGEKVLVPSIAYPAYESISKIIGCEVINYDLNEDFSVNIESLKEGIKKGGKLLVLSYPCNPTGALLSKKSRDELIEIIKENDILVLTDEIYSSLCFEEEYYSVAQCKDIKEKIIYVSGFSKMFSMTGLRIGYVACPKKIYDQIIKVHQYNSSCATSISQWGALEGLKSCMNDVENMKESFKERMNFTYKRLIDMGLEVEKPKGAFYIYPNISKFGLTSEEFCHRLLKEGKVACVPGDAFGKGGEGYIRISYCYSKDELERALDKLEAFVKTLKSKLCLK</sequence>
<dbReference type="Proteomes" id="UP000005358">
    <property type="component" value="Chromosome"/>
</dbReference>
<dbReference type="PANTHER" id="PTHR46383">
    <property type="entry name" value="ASPARTATE AMINOTRANSFERASE"/>
    <property type="match status" value="1"/>
</dbReference>
<dbReference type="GO" id="GO:0008483">
    <property type="term" value="F:transaminase activity"/>
    <property type="evidence" value="ECO:0007669"/>
    <property type="project" value="UniProtKB-KW"/>
</dbReference>
<dbReference type="InterPro" id="IPR015421">
    <property type="entry name" value="PyrdxlP-dep_Trfase_major"/>
</dbReference>
<dbReference type="InterPro" id="IPR004839">
    <property type="entry name" value="Aminotransferase_I/II_large"/>
</dbReference>
<dbReference type="InterPro" id="IPR050596">
    <property type="entry name" value="AspAT/PAT-like"/>
</dbReference>
<evidence type="ECO:0000256" key="6">
    <source>
        <dbReference type="RuleBase" id="RU000481"/>
    </source>
</evidence>
<dbReference type="AlphaFoldDB" id="A0AAV3FB80"/>
<dbReference type="PROSITE" id="PS00105">
    <property type="entry name" value="AA_TRANSFER_CLASS_1"/>
    <property type="match status" value="1"/>
</dbReference>
<dbReference type="Gene3D" id="3.90.1150.10">
    <property type="entry name" value="Aspartate Aminotransferase, domain 1"/>
    <property type="match status" value="1"/>
</dbReference>
<keyword evidence="5" id="KW-0663">Pyridoxal phosphate</keyword>
<keyword evidence="4 6" id="KW-0808">Transferase</keyword>
<evidence type="ECO:0000256" key="5">
    <source>
        <dbReference type="ARBA" id="ARBA00022898"/>
    </source>
</evidence>
<dbReference type="InterPro" id="IPR015422">
    <property type="entry name" value="PyrdxlP-dep_Trfase_small"/>
</dbReference>
<dbReference type="SUPFAM" id="SSF53383">
    <property type="entry name" value="PLP-dependent transferases"/>
    <property type="match status" value="1"/>
</dbReference>
<evidence type="ECO:0000256" key="4">
    <source>
        <dbReference type="ARBA" id="ARBA00022679"/>
    </source>
</evidence>
<evidence type="ECO:0000313" key="8">
    <source>
        <dbReference type="EMBL" id="EIA16754.1"/>
    </source>
</evidence>
<feature type="domain" description="Aminotransferase class I/classII large" evidence="7">
    <location>
        <begin position="26"/>
        <end position="371"/>
    </location>
</feature>
<dbReference type="GO" id="GO:0030170">
    <property type="term" value="F:pyridoxal phosphate binding"/>
    <property type="evidence" value="ECO:0007669"/>
    <property type="project" value="InterPro"/>
</dbReference>
<evidence type="ECO:0000256" key="2">
    <source>
        <dbReference type="ARBA" id="ARBA00007441"/>
    </source>
</evidence>
<comment type="caution">
    <text evidence="8">The sequence shown here is derived from an EMBL/GenBank/DDBJ whole genome shotgun (WGS) entry which is preliminary data.</text>
</comment>
<gene>
    <name evidence="8" type="ORF">HA1_11331</name>
</gene>
<dbReference type="GO" id="GO:0006520">
    <property type="term" value="P:amino acid metabolic process"/>
    <property type="evidence" value="ECO:0007669"/>
    <property type="project" value="InterPro"/>
</dbReference>
<evidence type="ECO:0000313" key="9">
    <source>
        <dbReference type="Proteomes" id="UP000005358"/>
    </source>
</evidence>
<dbReference type="EC" id="2.6.1.-" evidence="6"/>
<dbReference type="InterPro" id="IPR004838">
    <property type="entry name" value="NHTrfase_class1_PyrdxlP-BS"/>
</dbReference>
<keyword evidence="3 6" id="KW-0032">Aminotransferase</keyword>
<protein>
    <recommendedName>
        <fullName evidence="6">Aminotransferase</fullName>
        <ecNumber evidence="6">2.6.1.-</ecNumber>
    </recommendedName>
</protein>
<dbReference type="Pfam" id="PF00155">
    <property type="entry name" value="Aminotran_1_2"/>
    <property type="match status" value="1"/>
</dbReference>
<dbReference type="CDD" id="cd00609">
    <property type="entry name" value="AAT_like"/>
    <property type="match status" value="1"/>
</dbReference>
<reference evidence="8 9" key="1">
    <citation type="journal article" date="2012" name="PLoS ONE">
        <title>Genome Sequencing and Analysis of a Type A Clostridium perfringens Isolate from a Case of Bovine Clostridial Abomasitis.</title>
        <authorList>
            <person name="Nowell V.J."/>
            <person name="Kropinski A.M."/>
            <person name="Songer J.G."/>
            <person name="Macinnes J.I."/>
            <person name="Parreira V.R."/>
            <person name="Prescott J.F."/>
        </authorList>
    </citation>
    <scope>NUCLEOTIDE SEQUENCE [LARGE SCALE GENOMIC DNA]</scope>
    <source>
        <strain evidence="8 9">F262</strain>
    </source>
</reference>
<accession>A0AAV3FB80</accession>
<comment type="similarity">
    <text evidence="2 6">Belongs to the class-I pyridoxal-phosphate-dependent aminotransferase family.</text>
</comment>
<evidence type="ECO:0000256" key="1">
    <source>
        <dbReference type="ARBA" id="ARBA00001933"/>
    </source>
</evidence>